<comment type="caution">
    <text evidence="2">The sequence shown here is derived from an EMBL/GenBank/DDBJ whole genome shotgun (WGS) entry which is preliminary data.</text>
</comment>
<gene>
    <name evidence="2" type="ORF">LY90DRAFT_704677</name>
</gene>
<sequence>MKFFAYGSVLALAITNALGLSIKCMLESAKYGSCVAEIKNFPDVTKPETMQEFCESLKKDGCKSFVADAGVTTTSCDINDENDKELANLIYTARIGYLAYCVTDKDGNQCPLSSYLLKQNSGIKGERSLDQPTQEELSIFLEDCKKDECNDRLVKLIGVTKAYSTAKGQDVNSIVPPEYDAILEDFKNKKCEEVAKLAGVNITTTESAAAPSATAAANANTESSATTLKAISSTISLVALLAIVLF</sequence>
<evidence type="ECO:0000256" key="1">
    <source>
        <dbReference type="SAM" id="SignalP"/>
    </source>
</evidence>
<feature type="signal peptide" evidence="1">
    <location>
        <begin position="1"/>
        <end position="19"/>
    </location>
</feature>
<feature type="chain" id="PRO_5012711396" evidence="1">
    <location>
        <begin position="20"/>
        <end position="246"/>
    </location>
</feature>
<dbReference type="AlphaFoldDB" id="A0A1Y2BT95"/>
<name>A0A1Y2BT95_9FUNG</name>
<keyword evidence="1" id="KW-0732">Signal</keyword>
<proteinExistence type="predicted"/>
<organism evidence="2 3">
    <name type="scientific">Neocallimastix californiae</name>
    <dbReference type="NCBI Taxonomy" id="1754190"/>
    <lineage>
        <taxon>Eukaryota</taxon>
        <taxon>Fungi</taxon>
        <taxon>Fungi incertae sedis</taxon>
        <taxon>Chytridiomycota</taxon>
        <taxon>Chytridiomycota incertae sedis</taxon>
        <taxon>Neocallimastigomycetes</taxon>
        <taxon>Neocallimastigales</taxon>
        <taxon>Neocallimastigaceae</taxon>
        <taxon>Neocallimastix</taxon>
    </lineage>
</organism>
<reference evidence="2 3" key="1">
    <citation type="submission" date="2016-08" db="EMBL/GenBank/DDBJ databases">
        <title>A Parts List for Fungal Cellulosomes Revealed by Comparative Genomics.</title>
        <authorList>
            <consortium name="DOE Joint Genome Institute"/>
            <person name="Haitjema C.H."/>
            <person name="Gilmore S.P."/>
            <person name="Henske J.K."/>
            <person name="Solomon K.V."/>
            <person name="De Groot R."/>
            <person name="Kuo A."/>
            <person name="Mondo S.J."/>
            <person name="Salamov A.A."/>
            <person name="Labutti K."/>
            <person name="Zhao Z."/>
            <person name="Chiniquy J."/>
            <person name="Barry K."/>
            <person name="Brewer H.M."/>
            <person name="Purvine S.O."/>
            <person name="Wright A.T."/>
            <person name="Boxma B."/>
            <person name="Van Alen T."/>
            <person name="Hackstein J.H."/>
            <person name="Baker S.E."/>
            <person name="Grigoriev I.V."/>
            <person name="O'Malley M.A."/>
        </authorList>
    </citation>
    <scope>NUCLEOTIDE SEQUENCE [LARGE SCALE GENOMIC DNA]</scope>
    <source>
        <strain evidence="2 3">G1</strain>
    </source>
</reference>
<accession>A0A1Y2BT95</accession>
<evidence type="ECO:0000313" key="3">
    <source>
        <dbReference type="Proteomes" id="UP000193920"/>
    </source>
</evidence>
<evidence type="ECO:0000313" key="2">
    <source>
        <dbReference type="EMBL" id="ORY37355.1"/>
    </source>
</evidence>
<protein>
    <submittedName>
        <fullName evidence="2">Uncharacterized protein</fullName>
    </submittedName>
</protein>
<dbReference type="OrthoDB" id="10559921at2759"/>
<dbReference type="EMBL" id="MCOG01000143">
    <property type="protein sequence ID" value="ORY37355.1"/>
    <property type="molecule type" value="Genomic_DNA"/>
</dbReference>
<dbReference type="Proteomes" id="UP000193920">
    <property type="component" value="Unassembled WGS sequence"/>
</dbReference>
<keyword evidence="3" id="KW-1185">Reference proteome</keyword>